<proteinExistence type="predicted"/>
<dbReference type="EMBL" id="JATAAI010000007">
    <property type="protein sequence ID" value="KAK1744295.1"/>
    <property type="molecule type" value="Genomic_DNA"/>
</dbReference>
<dbReference type="AlphaFoldDB" id="A0AAD8YF43"/>
<accession>A0AAD8YF43</accession>
<feature type="compositionally biased region" description="Polar residues" evidence="1">
    <location>
        <begin position="415"/>
        <end position="429"/>
    </location>
</feature>
<sequence length="496" mass="54648">MINNEMEAENDALITPELLVDALSGHEDGLLSIAEKLMTHYSAGYDAMGEAIIDAFADVQKLFQHVVEAAHMEGAAVERERGEAEWRKRLLESGAVSEDDVERLIYGQHAGASGEGGGDFGIDDDRPPIAGGKSGENLNASTSQDHRHEELIDQDVRDVLIEAIKKGQPYRDANRFGECQQMYENACASASALLPVDSDHRGRLQLAVARAESMSADRSCAILKYAMDDVLRSGLTLSQGKYSQMDMKERSDCVLSRPNPLKFSGSSKGNDNSDSRDWGETTFGSSFDGHTAGMTDVSSSYVEQSAEEALNSLVEEMKEILTAPVYNMGPLQTVSEKFWTALGEAKRSSSRKEDRLEQSLAKIKADFLLAREDWESQLSQERIKTDQIKRKFNELRLQQQNQQQQERDASHANGVDTSSRMEGNAPGNKNNAYHFHGMDGSTFDMTSLRNRKAGSSGQSVVSIGSEFAQKAKSLVHLLNCQGKEGIDDFRNDSLEL</sequence>
<dbReference type="Proteomes" id="UP001224775">
    <property type="component" value="Unassembled WGS sequence"/>
</dbReference>
<name>A0AAD8YF43_9STRA</name>
<feature type="region of interest" description="Disordered" evidence="1">
    <location>
        <begin position="250"/>
        <end position="285"/>
    </location>
</feature>
<organism evidence="2 3">
    <name type="scientific">Skeletonema marinoi</name>
    <dbReference type="NCBI Taxonomy" id="267567"/>
    <lineage>
        <taxon>Eukaryota</taxon>
        <taxon>Sar</taxon>
        <taxon>Stramenopiles</taxon>
        <taxon>Ochrophyta</taxon>
        <taxon>Bacillariophyta</taxon>
        <taxon>Coscinodiscophyceae</taxon>
        <taxon>Thalassiosirophycidae</taxon>
        <taxon>Thalassiosirales</taxon>
        <taxon>Skeletonemataceae</taxon>
        <taxon>Skeletonema</taxon>
        <taxon>Skeletonema marinoi-dohrnii complex</taxon>
    </lineage>
</organism>
<reference evidence="2" key="1">
    <citation type="submission" date="2023-06" db="EMBL/GenBank/DDBJ databases">
        <title>Survivors Of The Sea: Transcriptome response of Skeletonema marinoi to long-term dormancy.</title>
        <authorList>
            <person name="Pinder M.I.M."/>
            <person name="Kourtchenko O."/>
            <person name="Robertson E.K."/>
            <person name="Larsson T."/>
            <person name="Maumus F."/>
            <person name="Osuna-Cruz C.M."/>
            <person name="Vancaester E."/>
            <person name="Stenow R."/>
            <person name="Vandepoele K."/>
            <person name="Ploug H."/>
            <person name="Bruchert V."/>
            <person name="Godhe A."/>
            <person name="Topel M."/>
        </authorList>
    </citation>
    <scope>NUCLEOTIDE SEQUENCE</scope>
    <source>
        <strain evidence="2">R05AC</strain>
    </source>
</reference>
<evidence type="ECO:0000313" key="2">
    <source>
        <dbReference type="EMBL" id="KAK1744295.1"/>
    </source>
</evidence>
<evidence type="ECO:0000313" key="3">
    <source>
        <dbReference type="Proteomes" id="UP001224775"/>
    </source>
</evidence>
<feature type="region of interest" description="Disordered" evidence="1">
    <location>
        <begin position="110"/>
        <end position="148"/>
    </location>
</feature>
<feature type="region of interest" description="Disordered" evidence="1">
    <location>
        <begin position="398"/>
        <end position="429"/>
    </location>
</feature>
<comment type="caution">
    <text evidence="2">The sequence shown here is derived from an EMBL/GenBank/DDBJ whole genome shotgun (WGS) entry which is preliminary data.</text>
</comment>
<gene>
    <name evidence="2" type="ORF">QTG54_004828</name>
</gene>
<keyword evidence="3" id="KW-1185">Reference proteome</keyword>
<evidence type="ECO:0000256" key="1">
    <source>
        <dbReference type="SAM" id="MobiDB-lite"/>
    </source>
</evidence>
<protein>
    <submittedName>
        <fullName evidence="2">Uncharacterized protein</fullName>
    </submittedName>
</protein>